<accession>A0A2N9EF96</accession>
<organism evidence="6">
    <name type="scientific">Fagus sylvatica</name>
    <name type="common">Beechnut</name>
    <dbReference type="NCBI Taxonomy" id="28930"/>
    <lineage>
        <taxon>Eukaryota</taxon>
        <taxon>Viridiplantae</taxon>
        <taxon>Streptophyta</taxon>
        <taxon>Embryophyta</taxon>
        <taxon>Tracheophyta</taxon>
        <taxon>Spermatophyta</taxon>
        <taxon>Magnoliopsida</taxon>
        <taxon>eudicotyledons</taxon>
        <taxon>Gunneridae</taxon>
        <taxon>Pentapetalae</taxon>
        <taxon>rosids</taxon>
        <taxon>fabids</taxon>
        <taxon>Fagales</taxon>
        <taxon>Fagaceae</taxon>
        <taxon>Fagus</taxon>
    </lineage>
</organism>
<proteinExistence type="inferred from homology"/>
<dbReference type="SUPFAM" id="SSF53756">
    <property type="entry name" value="UDP-Glycosyltransferase/glycogen phosphorylase"/>
    <property type="match status" value="1"/>
</dbReference>
<gene>
    <name evidence="6" type="ORF">FSB_LOCUS1324</name>
</gene>
<protein>
    <recommendedName>
        <fullName evidence="5">Glycosyltransferase</fullName>
        <ecNumber evidence="5">2.4.1.-</ecNumber>
    </recommendedName>
</protein>
<dbReference type="EC" id="2.4.1.-" evidence="5"/>
<reference evidence="6" key="1">
    <citation type="submission" date="2018-02" db="EMBL/GenBank/DDBJ databases">
        <authorList>
            <person name="Cohen D.B."/>
            <person name="Kent A.D."/>
        </authorList>
    </citation>
    <scope>NUCLEOTIDE SEQUENCE</scope>
</reference>
<dbReference type="Gene3D" id="3.40.50.2000">
    <property type="entry name" value="Glycogen Phosphorylase B"/>
    <property type="match status" value="2"/>
</dbReference>
<dbReference type="FunFam" id="3.40.50.2000:FF:000051">
    <property type="entry name" value="Glycosyltransferase"/>
    <property type="match status" value="1"/>
</dbReference>
<dbReference type="PROSITE" id="PS00375">
    <property type="entry name" value="UDPGT"/>
    <property type="match status" value="1"/>
</dbReference>
<dbReference type="GO" id="GO:0047209">
    <property type="term" value="F:coniferyl-alcohol glucosyltransferase activity"/>
    <property type="evidence" value="ECO:0007669"/>
    <property type="project" value="TreeGrafter"/>
</dbReference>
<evidence type="ECO:0000256" key="2">
    <source>
        <dbReference type="ARBA" id="ARBA00022676"/>
    </source>
</evidence>
<dbReference type="InterPro" id="IPR035595">
    <property type="entry name" value="UDP_glycos_trans_CS"/>
</dbReference>
<keyword evidence="2 4" id="KW-0328">Glycosyltransferase</keyword>
<evidence type="ECO:0000256" key="3">
    <source>
        <dbReference type="ARBA" id="ARBA00022679"/>
    </source>
</evidence>
<dbReference type="PANTHER" id="PTHR48046">
    <property type="entry name" value="UDP-GLYCOSYLTRANSFERASE 72E1"/>
    <property type="match status" value="1"/>
</dbReference>
<evidence type="ECO:0000256" key="5">
    <source>
        <dbReference type="RuleBase" id="RU362057"/>
    </source>
</evidence>
<dbReference type="AlphaFoldDB" id="A0A2N9EF96"/>
<evidence type="ECO:0000256" key="1">
    <source>
        <dbReference type="ARBA" id="ARBA00009995"/>
    </source>
</evidence>
<dbReference type="EMBL" id="OIVN01000058">
    <property type="protein sequence ID" value="SPC73442.1"/>
    <property type="molecule type" value="Genomic_DNA"/>
</dbReference>
<dbReference type="PANTHER" id="PTHR48046:SF7">
    <property type="entry name" value="UDP-GLYCOSYLTRANSFERASE 72E1"/>
    <property type="match status" value="1"/>
</dbReference>
<dbReference type="CDD" id="cd03784">
    <property type="entry name" value="GT1_Gtf-like"/>
    <property type="match status" value="1"/>
</dbReference>
<name>A0A2N9EF96_FAGSY</name>
<dbReference type="Pfam" id="PF00201">
    <property type="entry name" value="UDPGT"/>
    <property type="match status" value="1"/>
</dbReference>
<dbReference type="InterPro" id="IPR002213">
    <property type="entry name" value="UDP_glucos_trans"/>
</dbReference>
<keyword evidence="3 4" id="KW-0808">Transferase</keyword>
<evidence type="ECO:0000256" key="4">
    <source>
        <dbReference type="RuleBase" id="RU003718"/>
    </source>
</evidence>
<sequence>MQNTKPHAALLASPGMGHLIPILELGKHLVTLHGFEVTIFIVATDPSTTKSQLLEKTPNSYPLNILLLPYKDITSLLDPSANIVVRIAVIMRESLPSLRSAITAMKILPKVLIIDIFGTEAFEIAQQFGMRKYFFDTCNTRLLALITYFPTIDKEEEYNHINKKQPLQLPGCEPVRFEDTFEPYCNPNDPMYVVSLRIGVEIPMADGILVNTWQDLEPITLSALRDDEIWRKVIKVPIYPIGPWVKLRQVEQQFPRGNKVLEWLDMQPSESVIYVSFGSGGTLSKSQIAVLAWGLELSQQRFIWVVRPPMDNDAHGSYFKNKHDEIDTLDYNYLPEGFVTRTHKMGRLVPTWAPQEMILAHKSVGGFLTHCGWNSVLESIVNGVPMIAWPLFAEQRMNATMLMEELGVAIKSKVLESKGFVGREEIEKLVRKVMEEKEGKEMRVRVKELKCSGEKAFSKGGSSYNSLCQVAKDCKA</sequence>
<comment type="similarity">
    <text evidence="1 4">Belongs to the UDP-glycosyltransferase family.</text>
</comment>
<evidence type="ECO:0000313" key="6">
    <source>
        <dbReference type="EMBL" id="SPC73442.1"/>
    </source>
</evidence>